<evidence type="ECO:0000256" key="6">
    <source>
        <dbReference type="RuleBase" id="RU004355"/>
    </source>
</evidence>
<sequence>MDPTRALSIRDINRLIKMKLEGDSGLQDIWLRGEISNFTFHSSGHMYFTLKDEGARLKCIMFASYNQRLPFSPKDGMKVLARGGVSVYERDGQYQFYATAMQPDGIGSLYLAYEQLKKKLAAEGLFDESRKRELPAYPRTVGVITSPTGAAVRDILITLERRNPAVHVLLYPVSVQGKAAAPSIVKAIRDMNAFGEADVLIVGRGGGSLEELWAFNEEAVARAISNSRIPVISAVGHETDFTIADFAADLRAPTPTAAAELAVRHAGELKQNLAYSERRMAKSLSSLLAAARERLRHAVRSPYFVQPRRSLLVQAERLDRLKDRLRYVLRDRHAASTERHARLVGKLLAVNPGRQAALSRQRLTSATRSLEQAMVGLLSRRRAEFGSALRHLDALSPLKIMGRGYSLVYDESMKKLVRMTGDVQPGDLIRVRLQDGTLDCQVWGIRGEEQAHG</sequence>
<keyword evidence="2 5" id="KW-0540">Nuclease</keyword>
<dbReference type="RefSeq" id="WP_378133757.1">
    <property type="nucleotide sequence ID" value="NZ_JBHSMI010000025.1"/>
</dbReference>
<dbReference type="InterPro" id="IPR020579">
    <property type="entry name" value="Exonuc_VII_lsu_C"/>
</dbReference>
<dbReference type="InterPro" id="IPR025824">
    <property type="entry name" value="OB-fold_nuc-bd_dom"/>
</dbReference>
<evidence type="ECO:0000256" key="4">
    <source>
        <dbReference type="ARBA" id="ARBA00022839"/>
    </source>
</evidence>
<dbReference type="CDD" id="cd04489">
    <property type="entry name" value="ExoVII_LU_OBF"/>
    <property type="match status" value="1"/>
</dbReference>
<gene>
    <name evidence="5 9" type="primary">xseA</name>
    <name evidence="9" type="ORF">ACFPOF_14420</name>
</gene>
<comment type="subcellular location">
    <subcellularLocation>
        <location evidence="5 6">Cytoplasm</location>
    </subcellularLocation>
</comment>
<keyword evidence="3 5" id="KW-0378">Hydrolase</keyword>
<evidence type="ECO:0000313" key="10">
    <source>
        <dbReference type="Proteomes" id="UP001596113"/>
    </source>
</evidence>
<dbReference type="PANTHER" id="PTHR30008">
    <property type="entry name" value="EXODEOXYRIBONUCLEASE 7 LARGE SUBUNIT"/>
    <property type="match status" value="1"/>
</dbReference>
<feature type="domain" description="Exonuclease VII large subunit C-terminal" evidence="7">
    <location>
        <begin position="125"/>
        <end position="441"/>
    </location>
</feature>
<dbReference type="Proteomes" id="UP001596113">
    <property type="component" value="Unassembled WGS sequence"/>
</dbReference>
<dbReference type="PANTHER" id="PTHR30008:SF0">
    <property type="entry name" value="EXODEOXYRIBONUCLEASE 7 LARGE SUBUNIT"/>
    <property type="match status" value="1"/>
</dbReference>
<dbReference type="EMBL" id="JBHSMI010000025">
    <property type="protein sequence ID" value="MFC5403935.1"/>
    <property type="molecule type" value="Genomic_DNA"/>
</dbReference>
<name>A0ABW0HU57_9BACL</name>
<evidence type="ECO:0000259" key="7">
    <source>
        <dbReference type="Pfam" id="PF02601"/>
    </source>
</evidence>
<evidence type="ECO:0000259" key="8">
    <source>
        <dbReference type="Pfam" id="PF13742"/>
    </source>
</evidence>
<keyword evidence="1 5" id="KW-0963">Cytoplasm</keyword>
<reference evidence="10" key="1">
    <citation type="journal article" date="2019" name="Int. J. Syst. Evol. Microbiol.">
        <title>The Global Catalogue of Microorganisms (GCM) 10K type strain sequencing project: providing services to taxonomists for standard genome sequencing and annotation.</title>
        <authorList>
            <consortium name="The Broad Institute Genomics Platform"/>
            <consortium name="The Broad Institute Genome Sequencing Center for Infectious Disease"/>
            <person name="Wu L."/>
            <person name="Ma J."/>
        </authorList>
    </citation>
    <scope>NUCLEOTIDE SEQUENCE [LARGE SCALE GENOMIC DNA]</scope>
    <source>
        <strain evidence="10">CGMCC 1.18575</strain>
    </source>
</reference>
<evidence type="ECO:0000256" key="1">
    <source>
        <dbReference type="ARBA" id="ARBA00022490"/>
    </source>
</evidence>
<evidence type="ECO:0000256" key="5">
    <source>
        <dbReference type="HAMAP-Rule" id="MF_00378"/>
    </source>
</evidence>
<evidence type="ECO:0000256" key="2">
    <source>
        <dbReference type="ARBA" id="ARBA00022722"/>
    </source>
</evidence>
<comment type="similarity">
    <text evidence="5 6">Belongs to the XseA family.</text>
</comment>
<dbReference type="GO" id="GO:0008855">
    <property type="term" value="F:exodeoxyribonuclease VII activity"/>
    <property type="evidence" value="ECO:0007669"/>
    <property type="project" value="UniProtKB-EC"/>
</dbReference>
<feature type="domain" description="OB-fold nucleic acid binding" evidence="8">
    <location>
        <begin position="7"/>
        <end position="102"/>
    </location>
</feature>
<comment type="caution">
    <text evidence="9">The sequence shown here is derived from an EMBL/GenBank/DDBJ whole genome shotgun (WGS) entry which is preliminary data.</text>
</comment>
<comment type="function">
    <text evidence="5">Bidirectionally degrades single-stranded DNA into large acid-insoluble oligonucleotides, which are then degraded further into small acid-soluble oligonucleotides.</text>
</comment>
<dbReference type="InterPro" id="IPR003753">
    <property type="entry name" value="Exonuc_VII_L"/>
</dbReference>
<protein>
    <recommendedName>
        <fullName evidence="5">Exodeoxyribonuclease 7 large subunit</fullName>
        <ecNumber evidence="5">3.1.11.6</ecNumber>
    </recommendedName>
    <alternativeName>
        <fullName evidence="5">Exodeoxyribonuclease VII large subunit</fullName>
        <shortName evidence="5">Exonuclease VII large subunit</shortName>
    </alternativeName>
</protein>
<comment type="subunit">
    <text evidence="5">Heterooligomer composed of large and small subunits.</text>
</comment>
<accession>A0ABW0HU57</accession>
<dbReference type="Pfam" id="PF13742">
    <property type="entry name" value="tRNA_anti_2"/>
    <property type="match status" value="1"/>
</dbReference>
<dbReference type="Pfam" id="PF02601">
    <property type="entry name" value="Exonuc_VII_L"/>
    <property type="match status" value="1"/>
</dbReference>
<dbReference type="NCBIfam" id="TIGR00237">
    <property type="entry name" value="xseA"/>
    <property type="match status" value="1"/>
</dbReference>
<evidence type="ECO:0000256" key="3">
    <source>
        <dbReference type="ARBA" id="ARBA00022801"/>
    </source>
</evidence>
<proteinExistence type="inferred from homology"/>
<keyword evidence="4 5" id="KW-0269">Exonuclease</keyword>
<comment type="catalytic activity">
    <reaction evidence="5 6">
        <text>Exonucleolytic cleavage in either 5'- to 3'- or 3'- to 5'-direction to yield nucleoside 5'-phosphates.</text>
        <dbReference type="EC" id="3.1.11.6"/>
    </reaction>
</comment>
<keyword evidence="10" id="KW-1185">Reference proteome</keyword>
<dbReference type="HAMAP" id="MF_00378">
    <property type="entry name" value="Exonuc_7_L"/>
    <property type="match status" value="1"/>
</dbReference>
<dbReference type="EC" id="3.1.11.6" evidence="5"/>
<evidence type="ECO:0000313" key="9">
    <source>
        <dbReference type="EMBL" id="MFC5403935.1"/>
    </source>
</evidence>
<organism evidence="9 10">
    <name type="scientific">Cohnella soli</name>
    <dbReference type="NCBI Taxonomy" id="425005"/>
    <lineage>
        <taxon>Bacteria</taxon>
        <taxon>Bacillati</taxon>
        <taxon>Bacillota</taxon>
        <taxon>Bacilli</taxon>
        <taxon>Bacillales</taxon>
        <taxon>Paenibacillaceae</taxon>
        <taxon>Cohnella</taxon>
    </lineage>
</organism>